<sequence length="561" mass="60646">MLTHLQIKNLAIIDELALDFGRGFTTLTGETGAGKSILIDAIGLIVGSRADASLVRSGQEKAEVSAEFALDDAGDAAAWLAEQELRDEDEPGRCLVRRVVYAEGRTRAFVNGQPVNAGPLRELGERLIEIFGQSESQTLLRPEVQRGLLDQFGGHGAALDAVRDAARELGEVERQIERLRNAGSRDPAQLDYLRFQLRELEALNLGEGEIEQVETEHRRLANAGRLLQEGNQARELLYGAEASLYDQLATASALLTGLVPLHEGFREALDLAESAQAQVREAADSLSRLLGRLDLDPEQLEQLEQRLADIHDLARKHRIRPAELPEKLAGLREELGGLEDAAGQMEALEARRTAALKRYREAAAKLGTARRKAAKGFGEQVSAIVRQLGMANAQFLAVVESDAEGRPRASGDDEVRFDFSANPGQPPRPLAKVASGGELSRVSLAVQVVGQQRSGAATMIFDEVDAGISGGVAEVVGQKLRELGGQQGQVLCVTHLAQVAAQGHRQFAIAKEVKSGQTYTRVRPLADKERVEELARMQGGVEITSAALNHAKDLLQRAAKA</sequence>
<reference evidence="13 14" key="1">
    <citation type="submission" date="2018-02" db="EMBL/GenBank/DDBJ databases">
        <title>Genome sequencing of Solimonas sp. HR-BB.</title>
        <authorList>
            <person name="Lee Y."/>
            <person name="Jeon C.O."/>
        </authorList>
    </citation>
    <scope>NUCLEOTIDE SEQUENCE [LARGE SCALE GENOMIC DNA]</scope>
    <source>
        <strain evidence="13 14">HR-BB</strain>
    </source>
</reference>
<keyword evidence="14" id="KW-1185">Reference proteome</keyword>
<dbReference type="SUPFAM" id="SSF52540">
    <property type="entry name" value="P-loop containing nucleoside triphosphate hydrolases"/>
    <property type="match status" value="2"/>
</dbReference>
<evidence type="ECO:0000313" key="13">
    <source>
        <dbReference type="EMBL" id="PPE73130.1"/>
    </source>
</evidence>
<keyword evidence="10" id="KW-0175">Coiled coil</keyword>
<keyword evidence="7 9" id="KW-0234">DNA repair</keyword>
<evidence type="ECO:0000256" key="11">
    <source>
        <dbReference type="SAM" id="MobiDB-lite"/>
    </source>
</evidence>
<evidence type="ECO:0000256" key="2">
    <source>
        <dbReference type="ARBA" id="ARBA00009441"/>
    </source>
</evidence>
<dbReference type="GO" id="GO:0043590">
    <property type="term" value="C:bacterial nucleoid"/>
    <property type="evidence" value="ECO:0007669"/>
    <property type="project" value="TreeGrafter"/>
</dbReference>
<comment type="similarity">
    <text evidence="2 9">Belongs to the RecN family.</text>
</comment>
<keyword evidence="4" id="KW-0547">Nucleotide-binding</keyword>
<dbReference type="InterPro" id="IPR027417">
    <property type="entry name" value="P-loop_NTPase"/>
</dbReference>
<organism evidence="13 14">
    <name type="scientific">Solimonas fluminis</name>
    <dbReference type="NCBI Taxonomy" id="2086571"/>
    <lineage>
        <taxon>Bacteria</taxon>
        <taxon>Pseudomonadati</taxon>
        <taxon>Pseudomonadota</taxon>
        <taxon>Gammaproteobacteria</taxon>
        <taxon>Nevskiales</taxon>
        <taxon>Nevskiaceae</taxon>
        <taxon>Solimonas</taxon>
    </lineage>
</organism>
<feature type="domain" description="RecF/RecN/SMC N-terminal" evidence="12">
    <location>
        <begin position="2"/>
        <end position="512"/>
    </location>
</feature>
<dbReference type="EMBL" id="PSNW01000008">
    <property type="protein sequence ID" value="PPE73130.1"/>
    <property type="molecule type" value="Genomic_DNA"/>
</dbReference>
<gene>
    <name evidence="13" type="ORF">C3942_15020</name>
</gene>
<evidence type="ECO:0000313" key="14">
    <source>
        <dbReference type="Proteomes" id="UP000238220"/>
    </source>
</evidence>
<dbReference type="FunFam" id="3.40.50.300:FF:000319">
    <property type="entry name" value="DNA repair protein RecN"/>
    <property type="match status" value="1"/>
</dbReference>
<accession>A0A2S5TDT1</accession>
<evidence type="ECO:0000256" key="7">
    <source>
        <dbReference type="ARBA" id="ARBA00023204"/>
    </source>
</evidence>
<evidence type="ECO:0000256" key="1">
    <source>
        <dbReference type="ARBA" id="ARBA00003618"/>
    </source>
</evidence>
<dbReference type="PIRSF" id="PIRSF003128">
    <property type="entry name" value="RecN"/>
    <property type="match status" value="1"/>
</dbReference>
<dbReference type="RefSeq" id="WP_104231169.1">
    <property type="nucleotide sequence ID" value="NZ_PSNW01000008.1"/>
</dbReference>
<evidence type="ECO:0000256" key="6">
    <source>
        <dbReference type="ARBA" id="ARBA00022840"/>
    </source>
</evidence>
<comment type="caution">
    <text evidence="13">The sequence shown here is derived from an EMBL/GenBank/DDBJ whole genome shotgun (WGS) entry which is preliminary data.</text>
</comment>
<dbReference type="AlphaFoldDB" id="A0A2S5TDT1"/>
<keyword evidence="5 9" id="KW-0227">DNA damage</keyword>
<protein>
    <recommendedName>
        <fullName evidence="3 9">DNA repair protein RecN</fullName>
    </recommendedName>
    <alternativeName>
        <fullName evidence="8 9">Recombination protein N</fullName>
    </alternativeName>
</protein>
<evidence type="ECO:0000256" key="4">
    <source>
        <dbReference type="ARBA" id="ARBA00022741"/>
    </source>
</evidence>
<dbReference type="FunFam" id="3.40.50.300:FF:000356">
    <property type="entry name" value="DNA repair protein RecN"/>
    <property type="match status" value="1"/>
</dbReference>
<dbReference type="GO" id="GO:0009432">
    <property type="term" value="P:SOS response"/>
    <property type="evidence" value="ECO:0007669"/>
    <property type="project" value="UniProtKB-ARBA"/>
</dbReference>
<dbReference type="PANTHER" id="PTHR11059">
    <property type="entry name" value="DNA REPAIR PROTEIN RECN"/>
    <property type="match status" value="1"/>
</dbReference>
<proteinExistence type="inferred from homology"/>
<dbReference type="GO" id="GO:0006281">
    <property type="term" value="P:DNA repair"/>
    <property type="evidence" value="ECO:0007669"/>
    <property type="project" value="UniProtKB-KW"/>
</dbReference>
<dbReference type="NCBIfam" id="TIGR00634">
    <property type="entry name" value="recN"/>
    <property type="match status" value="1"/>
</dbReference>
<name>A0A2S5TDT1_9GAMM</name>
<evidence type="ECO:0000256" key="3">
    <source>
        <dbReference type="ARBA" id="ARBA00021315"/>
    </source>
</evidence>
<dbReference type="PANTHER" id="PTHR11059:SF0">
    <property type="entry name" value="DNA REPAIR PROTEIN RECN"/>
    <property type="match status" value="1"/>
</dbReference>
<feature type="coiled-coil region" evidence="10">
    <location>
        <begin position="300"/>
        <end position="365"/>
    </location>
</feature>
<feature type="region of interest" description="Disordered" evidence="11">
    <location>
        <begin position="402"/>
        <end position="434"/>
    </location>
</feature>
<dbReference type="GO" id="GO:0005524">
    <property type="term" value="F:ATP binding"/>
    <property type="evidence" value="ECO:0007669"/>
    <property type="project" value="UniProtKB-KW"/>
</dbReference>
<dbReference type="InterPro" id="IPR004604">
    <property type="entry name" value="DNA_recomb/repair_RecN"/>
</dbReference>
<evidence type="ECO:0000256" key="5">
    <source>
        <dbReference type="ARBA" id="ARBA00022763"/>
    </source>
</evidence>
<dbReference type="InterPro" id="IPR003395">
    <property type="entry name" value="RecF/RecN/SMC_N"/>
</dbReference>
<evidence type="ECO:0000256" key="10">
    <source>
        <dbReference type="SAM" id="Coils"/>
    </source>
</evidence>
<dbReference type="CDD" id="cd03241">
    <property type="entry name" value="ABC_RecN"/>
    <property type="match status" value="2"/>
</dbReference>
<evidence type="ECO:0000259" key="12">
    <source>
        <dbReference type="Pfam" id="PF02463"/>
    </source>
</evidence>
<dbReference type="GO" id="GO:0006310">
    <property type="term" value="P:DNA recombination"/>
    <property type="evidence" value="ECO:0007669"/>
    <property type="project" value="InterPro"/>
</dbReference>
<dbReference type="NCBIfam" id="NF008121">
    <property type="entry name" value="PRK10869.1"/>
    <property type="match status" value="1"/>
</dbReference>
<dbReference type="Proteomes" id="UP000238220">
    <property type="component" value="Unassembled WGS sequence"/>
</dbReference>
<dbReference type="Gene3D" id="3.40.50.300">
    <property type="entry name" value="P-loop containing nucleotide triphosphate hydrolases"/>
    <property type="match status" value="2"/>
</dbReference>
<evidence type="ECO:0000256" key="9">
    <source>
        <dbReference type="PIRNR" id="PIRNR003128"/>
    </source>
</evidence>
<dbReference type="OrthoDB" id="9806954at2"/>
<comment type="function">
    <text evidence="1 9">May be involved in recombinational repair of damaged DNA.</text>
</comment>
<keyword evidence="6" id="KW-0067">ATP-binding</keyword>
<feature type="compositionally biased region" description="Basic and acidic residues" evidence="11">
    <location>
        <begin position="403"/>
        <end position="417"/>
    </location>
</feature>
<dbReference type="Pfam" id="PF02463">
    <property type="entry name" value="SMC_N"/>
    <property type="match status" value="1"/>
</dbReference>
<evidence type="ECO:0000256" key="8">
    <source>
        <dbReference type="ARBA" id="ARBA00033408"/>
    </source>
</evidence>